<sequence length="488" mass="53437">MYCIEQRNEPRWKTIRHWIVRQINSGEWPETMKLPSIRALSRMFDTSVTTVQRALGDLESSCYIRAEPRTGYFVAAKTQAVPADETGFASVAVNVNHAVVAMLSRAGRLKSASLSSAVLHDDLIPHTLLKKCLSAVADRYDSLLTGFIPPPGLPDLRRRLAALMLTRGVVCGPDDILITSGDTIGLELALEAVAPQGGVVAIEMPTYYGMLQIIERLGMRALPIRTHPRTGMDVDHLEEALKHQQITAIYLNPTLQNPQGFIMPDDARARLSRLAHTAGIPIIEDDIFFDLTPGKTRPRALKSLAAGSRTLYCSSFSKTIAPGYRVGWCVPGDYRDAILAQMFARNLSVSSLAQQVLNVFLERGYLERHGARLQDKLAAVRDYLDILVRTEFPEGSSYIPPAGGFIHWVVLPANTDMSALASLAEQQGCHIAGSGIFFPDDRQNTTVRLCLGSALSPGMKLNLKILCACAHQAVIAGATSAGRTRPRR</sequence>
<dbReference type="PANTHER" id="PTHR46577">
    <property type="entry name" value="HTH-TYPE TRANSCRIPTIONAL REGULATORY PROTEIN GABR"/>
    <property type="match status" value="1"/>
</dbReference>
<dbReference type="EMBL" id="JAERTZ010000019">
    <property type="protein sequence ID" value="MBL1377468.1"/>
    <property type="molecule type" value="Genomic_DNA"/>
</dbReference>
<dbReference type="Pfam" id="PF00392">
    <property type="entry name" value="GntR"/>
    <property type="match status" value="1"/>
</dbReference>
<keyword evidence="3" id="KW-0805">Transcription regulation</keyword>
<reference evidence="8" key="1">
    <citation type="submission" date="2021-01" db="EMBL/GenBank/DDBJ databases">
        <title>Genome public.</title>
        <authorList>
            <person name="Liu C."/>
            <person name="Sun Q."/>
        </authorList>
    </citation>
    <scope>NUCLEOTIDE SEQUENCE [LARGE SCALE GENOMIC DNA]</scope>
    <source>
        <strain evidence="8">CGMCC 1.18722</strain>
    </source>
</reference>
<comment type="similarity">
    <text evidence="1">In the C-terminal section; belongs to the class-I pyridoxal-phosphate-dependent aminotransferase family.</text>
</comment>
<dbReference type="PROSITE" id="PS50949">
    <property type="entry name" value="HTH_GNTR"/>
    <property type="match status" value="1"/>
</dbReference>
<keyword evidence="8" id="KW-1185">Reference proteome</keyword>
<feature type="domain" description="HTH gntR-type" evidence="6">
    <location>
        <begin position="9"/>
        <end position="77"/>
    </location>
</feature>
<dbReference type="InterPro" id="IPR036388">
    <property type="entry name" value="WH-like_DNA-bd_sf"/>
</dbReference>
<evidence type="ECO:0000313" key="7">
    <source>
        <dbReference type="EMBL" id="MBL1377468.1"/>
    </source>
</evidence>
<dbReference type="SMART" id="SM00345">
    <property type="entry name" value="HTH_GNTR"/>
    <property type="match status" value="1"/>
</dbReference>
<name>A0ABS1QRH6_9GAMM</name>
<dbReference type="GO" id="GO:0008483">
    <property type="term" value="F:transaminase activity"/>
    <property type="evidence" value="ECO:0007669"/>
    <property type="project" value="UniProtKB-KW"/>
</dbReference>
<organism evidence="7 8">
    <name type="scientific">Zobellella iuensis</name>
    <dbReference type="NCBI Taxonomy" id="2803811"/>
    <lineage>
        <taxon>Bacteria</taxon>
        <taxon>Pseudomonadati</taxon>
        <taxon>Pseudomonadota</taxon>
        <taxon>Gammaproteobacteria</taxon>
        <taxon>Aeromonadales</taxon>
        <taxon>Aeromonadaceae</taxon>
        <taxon>Zobellella</taxon>
    </lineage>
</organism>
<dbReference type="Gene3D" id="3.40.640.10">
    <property type="entry name" value="Type I PLP-dependent aspartate aminotransferase-like (Major domain)"/>
    <property type="match status" value="1"/>
</dbReference>
<dbReference type="CDD" id="cd07377">
    <property type="entry name" value="WHTH_GntR"/>
    <property type="match status" value="1"/>
</dbReference>
<evidence type="ECO:0000256" key="3">
    <source>
        <dbReference type="ARBA" id="ARBA00023015"/>
    </source>
</evidence>
<dbReference type="InterPro" id="IPR000524">
    <property type="entry name" value="Tscrpt_reg_HTH_GntR"/>
</dbReference>
<keyword evidence="7" id="KW-0032">Aminotransferase</keyword>
<dbReference type="InterPro" id="IPR015424">
    <property type="entry name" value="PyrdxlP-dep_Trfase"/>
</dbReference>
<gene>
    <name evidence="7" type="ORF">JKV55_09010</name>
</gene>
<dbReference type="SUPFAM" id="SSF53383">
    <property type="entry name" value="PLP-dependent transferases"/>
    <property type="match status" value="1"/>
</dbReference>
<keyword evidence="7" id="KW-0808">Transferase</keyword>
<dbReference type="SUPFAM" id="SSF46785">
    <property type="entry name" value="Winged helix' DNA-binding domain"/>
    <property type="match status" value="1"/>
</dbReference>
<comment type="caution">
    <text evidence="7">The sequence shown here is derived from an EMBL/GenBank/DDBJ whole genome shotgun (WGS) entry which is preliminary data.</text>
</comment>
<proteinExistence type="inferred from homology"/>
<dbReference type="InterPro" id="IPR015421">
    <property type="entry name" value="PyrdxlP-dep_Trfase_major"/>
</dbReference>
<dbReference type="Gene3D" id="1.10.10.10">
    <property type="entry name" value="Winged helix-like DNA-binding domain superfamily/Winged helix DNA-binding domain"/>
    <property type="match status" value="1"/>
</dbReference>
<keyword evidence="5" id="KW-0804">Transcription</keyword>
<dbReference type="InterPro" id="IPR036390">
    <property type="entry name" value="WH_DNA-bd_sf"/>
</dbReference>
<evidence type="ECO:0000313" key="8">
    <source>
        <dbReference type="Proteomes" id="UP000638570"/>
    </source>
</evidence>
<accession>A0ABS1QRH6</accession>
<dbReference type="Proteomes" id="UP000638570">
    <property type="component" value="Unassembled WGS sequence"/>
</dbReference>
<dbReference type="InterPro" id="IPR004839">
    <property type="entry name" value="Aminotransferase_I/II_large"/>
</dbReference>
<evidence type="ECO:0000259" key="6">
    <source>
        <dbReference type="PROSITE" id="PS50949"/>
    </source>
</evidence>
<evidence type="ECO:0000256" key="2">
    <source>
        <dbReference type="ARBA" id="ARBA00022898"/>
    </source>
</evidence>
<dbReference type="CDD" id="cd00609">
    <property type="entry name" value="AAT_like"/>
    <property type="match status" value="1"/>
</dbReference>
<evidence type="ECO:0000256" key="4">
    <source>
        <dbReference type="ARBA" id="ARBA00023125"/>
    </source>
</evidence>
<keyword evidence="2" id="KW-0663">Pyridoxal phosphate</keyword>
<dbReference type="Pfam" id="PF00155">
    <property type="entry name" value="Aminotran_1_2"/>
    <property type="match status" value="1"/>
</dbReference>
<protein>
    <submittedName>
        <fullName evidence="7">PLP-dependent aminotransferase family protein</fullName>
    </submittedName>
</protein>
<evidence type="ECO:0000256" key="5">
    <source>
        <dbReference type="ARBA" id="ARBA00023163"/>
    </source>
</evidence>
<keyword evidence="4" id="KW-0238">DNA-binding</keyword>
<dbReference type="PANTHER" id="PTHR46577:SF1">
    <property type="entry name" value="HTH-TYPE TRANSCRIPTIONAL REGULATORY PROTEIN GABR"/>
    <property type="match status" value="1"/>
</dbReference>
<dbReference type="InterPro" id="IPR051446">
    <property type="entry name" value="HTH_trans_reg/aminotransferase"/>
</dbReference>
<evidence type="ECO:0000256" key="1">
    <source>
        <dbReference type="ARBA" id="ARBA00005384"/>
    </source>
</evidence>
<dbReference type="RefSeq" id="WP_202084389.1">
    <property type="nucleotide sequence ID" value="NZ_JAERTZ010000019.1"/>
</dbReference>